<dbReference type="Proteomes" id="UP000294558">
    <property type="component" value="Unassembled WGS sequence"/>
</dbReference>
<dbReference type="Gene3D" id="3.40.50.300">
    <property type="entry name" value="P-loop containing nucleotide triphosphate hydrolases"/>
    <property type="match status" value="1"/>
</dbReference>
<dbReference type="InterPro" id="IPR025723">
    <property type="entry name" value="ArsA/GET3_ATPase-like"/>
</dbReference>
<name>A0A4R7I3C6_9ACTN</name>
<dbReference type="PANTHER" id="PTHR10803">
    <property type="entry name" value="ARSENICAL PUMP-DRIVING ATPASE ARSENITE-TRANSLOCATING ATPASE"/>
    <property type="match status" value="1"/>
</dbReference>
<dbReference type="InterPro" id="IPR016300">
    <property type="entry name" value="ATPase_ArsA/GET3"/>
</dbReference>
<accession>A0A4R7I3C6</accession>
<reference evidence="2 3" key="1">
    <citation type="submission" date="2019-03" db="EMBL/GenBank/DDBJ databases">
        <title>Sequencing the genomes of 1000 actinobacteria strains.</title>
        <authorList>
            <person name="Klenk H.-P."/>
        </authorList>
    </citation>
    <scope>NUCLEOTIDE SEQUENCE [LARGE SCALE GENOMIC DNA]</scope>
    <source>
        <strain evidence="2 3">DSM 18936</strain>
    </source>
</reference>
<dbReference type="PANTHER" id="PTHR10803:SF26">
    <property type="entry name" value="ANION TRANSPORTER ATPASE-RELATED"/>
    <property type="match status" value="1"/>
</dbReference>
<evidence type="ECO:0000259" key="1">
    <source>
        <dbReference type="Pfam" id="PF02374"/>
    </source>
</evidence>
<comment type="caution">
    <text evidence="2">The sequence shown here is derived from an EMBL/GenBank/DDBJ whole genome shotgun (WGS) entry which is preliminary data.</text>
</comment>
<dbReference type="RefSeq" id="WP_133870011.1">
    <property type="nucleotide sequence ID" value="NZ_JAVJPS010000039.1"/>
</dbReference>
<dbReference type="GO" id="GO:0016887">
    <property type="term" value="F:ATP hydrolysis activity"/>
    <property type="evidence" value="ECO:0007669"/>
    <property type="project" value="InterPro"/>
</dbReference>
<dbReference type="OrthoDB" id="5490584at2"/>
<dbReference type="GO" id="GO:0005524">
    <property type="term" value="F:ATP binding"/>
    <property type="evidence" value="ECO:0007669"/>
    <property type="project" value="InterPro"/>
</dbReference>
<keyword evidence="3" id="KW-1185">Reference proteome</keyword>
<protein>
    <submittedName>
        <fullName evidence="2">Anion-transporting ArsA/GET3 family ATPase</fullName>
    </submittedName>
</protein>
<dbReference type="InterPro" id="IPR027417">
    <property type="entry name" value="P-loop_NTPase"/>
</dbReference>
<evidence type="ECO:0000313" key="3">
    <source>
        <dbReference type="Proteomes" id="UP000294558"/>
    </source>
</evidence>
<evidence type="ECO:0000313" key="2">
    <source>
        <dbReference type="EMBL" id="TDT17744.1"/>
    </source>
</evidence>
<feature type="domain" description="ArsA/GET3 Anion-transporting ATPase-like" evidence="1">
    <location>
        <begin position="13"/>
        <end position="299"/>
    </location>
</feature>
<organism evidence="2 3">
    <name type="scientific">Ilumatobacter fluminis</name>
    <dbReference type="NCBI Taxonomy" id="467091"/>
    <lineage>
        <taxon>Bacteria</taxon>
        <taxon>Bacillati</taxon>
        <taxon>Actinomycetota</taxon>
        <taxon>Acidimicrobiia</taxon>
        <taxon>Acidimicrobiales</taxon>
        <taxon>Ilumatobacteraceae</taxon>
        <taxon>Ilumatobacter</taxon>
    </lineage>
</organism>
<proteinExistence type="predicted"/>
<dbReference type="AlphaFoldDB" id="A0A4R7I3C6"/>
<dbReference type="SUPFAM" id="SSF52540">
    <property type="entry name" value="P-loop containing nucleoside triphosphate hydrolases"/>
    <property type="match status" value="1"/>
</dbReference>
<dbReference type="EMBL" id="SOAU01000001">
    <property type="protein sequence ID" value="TDT17744.1"/>
    <property type="molecule type" value="Genomic_DNA"/>
</dbReference>
<dbReference type="Pfam" id="PF02374">
    <property type="entry name" value="ArsA_ATPase"/>
    <property type="match status" value="1"/>
</dbReference>
<gene>
    <name evidence="2" type="ORF">BDK89_3356</name>
</gene>
<sequence length="381" mass="41755">MAADLVALLAAKEMVLVCGSGGVGKTTTAAAMGVAAAINTKGRVLVLTIDPARRLADALGIGALGNEATRVPDDAFADAGVEPRGELWAAMLDTKAGWDELIRRHAPDAKVRDSVLANPLYQNITSRFVHSHDYLAMERLHELHTSGEYDLIIVDTPPSRNAIAFLDAPGRMKEFFGSTLLKWLTVPYRSRLFTMASKPFYQVADRVLGSRFLQDIAEFFILFQAMERGFVRHATEVEKILSDPRTTFVVVSTLEAAPTHEATYLARALRRRDLHLGAIIANRVLPKSFTTKSAKQAARKLVKRSDEWAEALDIDADADEVSRVLAEMGRRFDDVAVVAKRETERSSELSSMSSLVVSVPVLDRDVDDLTDLVELTGSFGA</sequence>